<name>A0A1H7KZ83_9RHOB</name>
<keyword evidence="3" id="KW-1185">Reference proteome</keyword>
<dbReference type="Proteomes" id="UP000199283">
    <property type="component" value="Unassembled WGS sequence"/>
</dbReference>
<evidence type="ECO:0000313" key="2">
    <source>
        <dbReference type="EMBL" id="SEK91874.1"/>
    </source>
</evidence>
<protein>
    <submittedName>
        <fullName evidence="2">Uncharacterized protein</fullName>
    </submittedName>
</protein>
<keyword evidence="1" id="KW-0732">Signal</keyword>
<sequence length="166" mass="17821">MMNVLKTVGLTAMATMILLSPANAEPVSVQAVMVPQETIRMDFGDGSNRFVLMVRREGESEGTGALANASVSEFGWHDIDPPNGGDPRGYLQFTTDNGDVANIKFTVRAVFINDGDKPRLADYGFWELVSGTGQFASMTGVGTLTIKSASETDRLFSLEGELGPRP</sequence>
<dbReference type="AlphaFoldDB" id="A0A1H7KZ83"/>
<proteinExistence type="predicted"/>
<feature type="signal peptide" evidence="1">
    <location>
        <begin position="1"/>
        <end position="24"/>
    </location>
</feature>
<accession>A0A1H7KZ83</accession>
<gene>
    <name evidence="2" type="ORF">SAMN04488526_1552</name>
</gene>
<feature type="chain" id="PRO_5011605135" evidence="1">
    <location>
        <begin position="25"/>
        <end position="166"/>
    </location>
</feature>
<evidence type="ECO:0000313" key="3">
    <source>
        <dbReference type="Proteomes" id="UP000199283"/>
    </source>
</evidence>
<evidence type="ECO:0000256" key="1">
    <source>
        <dbReference type="SAM" id="SignalP"/>
    </source>
</evidence>
<organism evidence="2 3">
    <name type="scientific">Jannaschia helgolandensis</name>
    <dbReference type="NCBI Taxonomy" id="188906"/>
    <lineage>
        <taxon>Bacteria</taxon>
        <taxon>Pseudomonadati</taxon>
        <taxon>Pseudomonadota</taxon>
        <taxon>Alphaproteobacteria</taxon>
        <taxon>Rhodobacterales</taxon>
        <taxon>Roseobacteraceae</taxon>
        <taxon>Jannaschia</taxon>
    </lineage>
</organism>
<dbReference type="EMBL" id="FNZQ01000002">
    <property type="protein sequence ID" value="SEK91874.1"/>
    <property type="molecule type" value="Genomic_DNA"/>
</dbReference>
<reference evidence="2 3" key="1">
    <citation type="submission" date="2016-10" db="EMBL/GenBank/DDBJ databases">
        <authorList>
            <person name="de Groot N.N."/>
        </authorList>
    </citation>
    <scope>NUCLEOTIDE SEQUENCE [LARGE SCALE GENOMIC DNA]</scope>
    <source>
        <strain evidence="2 3">DSM 14858</strain>
    </source>
</reference>